<evidence type="ECO:0000313" key="3">
    <source>
        <dbReference type="EMBL" id="TEB45032.1"/>
    </source>
</evidence>
<feature type="chain" id="PRO_5043204722" description="Lipoprotein" evidence="1">
    <location>
        <begin position="21"/>
        <end position="137"/>
    </location>
</feature>
<protein>
    <recommendedName>
        <fullName evidence="6">Lipoprotein</fullName>
    </recommendedName>
</protein>
<dbReference type="Proteomes" id="UP000298340">
    <property type="component" value="Unassembled WGS sequence"/>
</dbReference>
<keyword evidence="1" id="KW-0732">Signal</keyword>
<dbReference type="RefSeq" id="WP_132033676.1">
    <property type="nucleotide sequence ID" value="NZ_QWDN01000002.1"/>
</dbReference>
<evidence type="ECO:0000313" key="4">
    <source>
        <dbReference type="Proteomes" id="UP000295270"/>
    </source>
</evidence>
<dbReference type="PROSITE" id="PS51257">
    <property type="entry name" value="PROKAR_LIPOPROTEIN"/>
    <property type="match status" value="1"/>
</dbReference>
<evidence type="ECO:0000313" key="5">
    <source>
        <dbReference type="Proteomes" id="UP000298340"/>
    </source>
</evidence>
<organism evidence="3 5">
    <name type="scientific">Flavobacterium circumlabens</name>
    <dbReference type="NCBI Taxonomy" id="2133765"/>
    <lineage>
        <taxon>Bacteria</taxon>
        <taxon>Pseudomonadati</taxon>
        <taxon>Bacteroidota</taxon>
        <taxon>Flavobacteriia</taxon>
        <taxon>Flavobacteriales</taxon>
        <taxon>Flavobacteriaceae</taxon>
        <taxon>Flavobacterium</taxon>
    </lineage>
</organism>
<reference evidence="3 5" key="2">
    <citation type="journal article" date="2018" name="Syst. Appl. Microbiol.">
        <title>Flavobacterium circumlabens sp. nov. and Flavobacterium cupreum sp. nov., two psychrotrophic species isolated from Antarctic environmental samples.</title>
        <authorList>
            <person name="Kralova S."/>
            <person name="Busse H.J."/>
            <person name="Svec P."/>
            <person name="Maslanova I."/>
            <person name="Stankova E."/>
            <person name="Bartak M."/>
            <person name="Sedlacek I."/>
        </authorList>
    </citation>
    <scope>NUCLEOTIDE SEQUENCE [LARGE SCALE GENOMIC DNA]</scope>
    <source>
        <strain evidence="3 5">CCM 8828</strain>
    </source>
</reference>
<comment type="caution">
    <text evidence="3">The sequence shown here is derived from an EMBL/GenBank/DDBJ whole genome shotgun (WGS) entry which is preliminary data.</text>
</comment>
<evidence type="ECO:0000313" key="2">
    <source>
        <dbReference type="EMBL" id="TCN59772.1"/>
    </source>
</evidence>
<dbReference type="AlphaFoldDB" id="A0A4Y7UGQ8"/>
<sequence>MKKFRLKSVLLVLFSLTLFASCDSDDDKTPDPVKETVKNALATEVTGPATGKVNTELSYEVTFLPDNSCGELNKFTEATIGTVKGLQVEVKYPEVCTQQVPTPKKAVYKFKSAEKGTFEIKFKKSETEFIIQKVVID</sequence>
<evidence type="ECO:0000256" key="1">
    <source>
        <dbReference type="SAM" id="SignalP"/>
    </source>
</evidence>
<evidence type="ECO:0008006" key="6">
    <source>
        <dbReference type="Google" id="ProtNLM"/>
    </source>
</evidence>
<gene>
    <name evidence="3" type="ORF">D0809_07585</name>
    <name evidence="2" type="ORF">EV142_102392</name>
</gene>
<dbReference type="Proteomes" id="UP000295270">
    <property type="component" value="Unassembled WGS sequence"/>
</dbReference>
<dbReference type="OrthoDB" id="660065at2"/>
<dbReference type="EMBL" id="QWDN01000002">
    <property type="protein sequence ID" value="TEB45032.1"/>
    <property type="molecule type" value="Genomic_DNA"/>
</dbReference>
<dbReference type="EMBL" id="SLWA01000002">
    <property type="protein sequence ID" value="TCN59772.1"/>
    <property type="molecule type" value="Genomic_DNA"/>
</dbReference>
<name>A0A4Y7UGQ8_9FLAO</name>
<accession>A0A4Y7UGQ8</accession>
<reference evidence="2" key="3">
    <citation type="submission" date="2019-03" db="EMBL/GenBank/DDBJ databases">
        <authorList>
            <person name="Whitman W."/>
            <person name="Huntemann M."/>
            <person name="Clum A."/>
            <person name="Pillay M."/>
            <person name="Palaniappan K."/>
            <person name="Varghese N."/>
            <person name="Mikhailova N."/>
            <person name="Stamatis D."/>
            <person name="Reddy T."/>
            <person name="Daum C."/>
            <person name="Shapiro N."/>
            <person name="Ivanova N."/>
            <person name="Kyrpides N."/>
            <person name="Woyke T."/>
        </authorList>
    </citation>
    <scope>NUCLEOTIDE SEQUENCE</scope>
    <source>
        <strain evidence="2">P5626</strain>
    </source>
</reference>
<proteinExistence type="predicted"/>
<feature type="signal peptide" evidence="1">
    <location>
        <begin position="1"/>
        <end position="20"/>
    </location>
</feature>
<keyword evidence="4" id="KW-1185">Reference proteome</keyword>
<reference evidence="2 4" key="1">
    <citation type="journal article" date="2015" name="Stand. Genomic Sci.">
        <title>Genomic Encyclopedia of Bacterial and Archaeal Type Strains, Phase III: the genomes of soil and plant-associated and newly described type strains.</title>
        <authorList>
            <person name="Whitman W.B."/>
            <person name="Woyke T."/>
            <person name="Klenk H.P."/>
            <person name="Zhou Y."/>
            <person name="Lilburn T.G."/>
            <person name="Beck B.J."/>
            <person name="De Vos P."/>
            <person name="Vandamme P."/>
            <person name="Eisen J.A."/>
            <person name="Garrity G."/>
            <person name="Hugenholtz P."/>
            <person name="Kyrpides N.C."/>
        </authorList>
    </citation>
    <scope>NUCLEOTIDE SEQUENCE [LARGE SCALE GENOMIC DNA]</scope>
    <source>
        <strain evidence="2 4">P5626</strain>
    </source>
</reference>